<keyword evidence="1" id="KW-0805">Transcription regulation</keyword>
<dbReference type="InterPro" id="IPR009057">
    <property type="entry name" value="Homeodomain-like_sf"/>
</dbReference>
<keyword evidence="6" id="KW-1185">Reference proteome</keyword>
<evidence type="ECO:0000313" key="6">
    <source>
        <dbReference type="Proteomes" id="UP000308430"/>
    </source>
</evidence>
<dbReference type="InterPro" id="IPR018062">
    <property type="entry name" value="HTH_AraC-typ_CS"/>
</dbReference>
<dbReference type="PROSITE" id="PS01124">
    <property type="entry name" value="HTH_ARAC_FAMILY_2"/>
    <property type="match status" value="1"/>
</dbReference>
<dbReference type="PANTHER" id="PTHR46796">
    <property type="entry name" value="HTH-TYPE TRANSCRIPTIONAL ACTIVATOR RHAS-RELATED"/>
    <property type="match status" value="1"/>
</dbReference>
<reference evidence="5 6" key="1">
    <citation type="submission" date="2019-04" db="EMBL/GenBank/DDBJ databases">
        <title>Azoarcus nasutitermitis sp. nov. isolated from termite nest.</title>
        <authorList>
            <person name="Lin S.-Y."/>
            <person name="Hameed A."/>
            <person name="Hsu Y.-H."/>
            <person name="Young C.-C."/>
        </authorList>
    </citation>
    <scope>NUCLEOTIDE SEQUENCE [LARGE SCALE GENOMIC DNA]</scope>
    <source>
        <strain evidence="5 6">CC-YHH838</strain>
    </source>
</reference>
<dbReference type="InterPro" id="IPR020449">
    <property type="entry name" value="Tscrpt_reg_AraC-type_HTH"/>
</dbReference>
<organism evidence="5 6">
    <name type="scientific">Pseudothauera nasutitermitis</name>
    <dbReference type="NCBI Taxonomy" id="2565930"/>
    <lineage>
        <taxon>Bacteria</taxon>
        <taxon>Pseudomonadati</taxon>
        <taxon>Pseudomonadota</taxon>
        <taxon>Betaproteobacteria</taxon>
        <taxon>Rhodocyclales</taxon>
        <taxon>Zoogloeaceae</taxon>
        <taxon>Pseudothauera</taxon>
    </lineage>
</organism>
<evidence type="ECO:0000313" key="5">
    <source>
        <dbReference type="EMBL" id="THF63637.1"/>
    </source>
</evidence>
<dbReference type="AlphaFoldDB" id="A0A4S4AUK1"/>
<dbReference type="CDD" id="cd02208">
    <property type="entry name" value="cupin_RmlC-like"/>
    <property type="match status" value="1"/>
</dbReference>
<dbReference type="GO" id="GO:0003700">
    <property type="term" value="F:DNA-binding transcription factor activity"/>
    <property type="evidence" value="ECO:0007669"/>
    <property type="project" value="InterPro"/>
</dbReference>
<dbReference type="InterPro" id="IPR050204">
    <property type="entry name" value="AraC_XylS_family_regulators"/>
</dbReference>
<dbReference type="InterPro" id="IPR018060">
    <property type="entry name" value="HTH_AraC"/>
</dbReference>
<dbReference type="GO" id="GO:0043565">
    <property type="term" value="F:sequence-specific DNA binding"/>
    <property type="evidence" value="ECO:0007669"/>
    <property type="project" value="InterPro"/>
</dbReference>
<comment type="caution">
    <text evidence="5">The sequence shown here is derived from an EMBL/GenBank/DDBJ whole genome shotgun (WGS) entry which is preliminary data.</text>
</comment>
<protein>
    <submittedName>
        <fullName evidence="5">AraC family transcriptional regulator</fullName>
    </submittedName>
</protein>
<dbReference type="SMART" id="SM00342">
    <property type="entry name" value="HTH_ARAC"/>
    <property type="match status" value="1"/>
</dbReference>
<evidence type="ECO:0000256" key="2">
    <source>
        <dbReference type="ARBA" id="ARBA00023125"/>
    </source>
</evidence>
<sequence length="284" mass="31383">MLWSAKLHLNASSGWHRHDVFEWIFCLSDGGRLEFHGQRDGQQIGFRSGRSICIAPQVEHRFAFAPGESARLKLICLEAADIGTFLSLTQAAFLSSIRTAGATFADHDQAAGGGNQDGTGDAHALLAHVPDDVGQTDVPGLQVAWGAVSLLLALHGQRHVMCGNPKPDRYRETIRNIREWLEPRLDDTIDLDRTARQFGLSRSVLTREFRRHTGRSLIDYCNARRVEKAARILAASTRSVTAVALESGFANLSHFHRQFKASYGMTPAAFRRMVNAGTNLRRPG</sequence>
<dbReference type="OrthoDB" id="9816011at2"/>
<feature type="domain" description="HTH araC/xylS-type" evidence="4">
    <location>
        <begin position="175"/>
        <end position="273"/>
    </location>
</feature>
<dbReference type="Gene3D" id="2.60.120.10">
    <property type="entry name" value="Jelly Rolls"/>
    <property type="match status" value="1"/>
</dbReference>
<dbReference type="Pfam" id="PF12833">
    <property type="entry name" value="HTH_18"/>
    <property type="match status" value="1"/>
</dbReference>
<keyword evidence="2" id="KW-0238">DNA-binding</keyword>
<dbReference type="SUPFAM" id="SSF51182">
    <property type="entry name" value="RmlC-like cupins"/>
    <property type="match status" value="1"/>
</dbReference>
<dbReference type="PROSITE" id="PS00041">
    <property type="entry name" value="HTH_ARAC_FAMILY_1"/>
    <property type="match status" value="1"/>
</dbReference>
<evidence type="ECO:0000259" key="4">
    <source>
        <dbReference type="PROSITE" id="PS01124"/>
    </source>
</evidence>
<dbReference type="InterPro" id="IPR014710">
    <property type="entry name" value="RmlC-like_jellyroll"/>
</dbReference>
<evidence type="ECO:0000256" key="3">
    <source>
        <dbReference type="ARBA" id="ARBA00023163"/>
    </source>
</evidence>
<proteinExistence type="predicted"/>
<dbReference type="Gene3D" id="1.10.10.60">
    <property type="entry name" value="Homeodomain-like"/>
    <property type="match status" value="2"/>
</dbReference>
<keyword evidence="3" id="KW-0804">Transcription</keyword>
<evidence type="ECO:0000256" key="1">
    <source>
        <dbReference type="ARBA" id="ARBA00023015"/>
    </source>
</evidence>
<accession>A0A4S4AUK1</accession>
<name>A0A4S4AUK1_9RHOO</name>
<dbReference type="EMBL" id="SSOC01000005">
    <property type="protein sequence ID" value="THF63637.1"/>
    <property type="molecule type" value="Genomic_DNA"/>
</dbReference>
<dbReference type="InterPro" id="IPR011051">
    <property type="entry name" value="RmlC_Cupin_sf"/>
</dbReference>
<dbReference type="Proteomes" id="UP000308430">
    <property type="component" value="Unassembled WGS sequence"/>
</dbReference>
<dbReference type="SUPFAM" id="SSF46689">
    <property type="entry name" value="Homeodomain-like"/>
    <property type="match status" value="2"/>
</dbReference>
<gene>
    <name evidence="5" type="ORF">E6C76_13665</name>
</gene>
<dbReference type="PRINTS" id="PR00032">
    <property type="entry name" value="HTHARAC"/>
</dbReference>